<evidence type="ECO:0000259" key="3">
    <source>
        <dbReference type="Pfam" id="PF01549"/>
    </source>
</evidence>
<dbReference type="Gene3D" id="1.10.10.1940">
    <property type="match status" value="1"/>
</dbReference>
<feature type="non-terminal residue" evidence="4">
    <location>
        <position position="1"/>
    </location>
</feature>
<sequence length="496" mass="53924">GGSDREACEPREPKMSACWRASLAALAAVAVALSEDIAECKDRDDRWSAYGTSCERMKAMCEDDFYGELVRSWCPLTCGACRASSQEIDDLAWSATARDSTSATENATERFAVQRQESNVSFLNASALRTELPLPHRTGPGNLSSSLWRTGEDRGADTGREFRELREEHNLSAGKAILLLEELDEVPSPNFHTFCVSVASRKAAEVSGAGSGPSVASLVSAFGLCWGLCAGLWASEDPCRRSGLRWAPGRGEREAAQSRLDALGKHAVGALSSTLDALSPRPRIASARGSEFLDDVEDLGNWSESEKEPKGGKGAVAQMLDFLLPDLEEEEKKVCPEGWERVLGDVYGGDQFSGGWRHSAESVEDCAWKCLTQPGCGSFEWSESRKRCLRNSQTRPTHEADRAGFVFCRRQPCPSFKTHKDCVGPGVSPGFYSKEVRMRPGSYCIWSGGACQAPMACTDSDCFLPDGGLPGMDLPSRYTLWISREGLQATMASGRH</sequence>
<comment type="caution">
    <text evidence="4">The sequence shown here is derived from an EMBL/GenBank/DDBJ whole genome shotgun (WGS) entry which is preliminary data.</text>
</comment>
<organism evidence="4 5">
    <name type="scientific">Symbiodinium necroappetens</name>
    <dbReference type="NCBI Taxonomy" id="1628268"/>
    <lineage>
        <taxon>Eukaryota</taxon>
        <taxon>Sar</taxon>
        <taxon>Alveolata</taxon>
        <taxon>Dinophyceae</taxon>
        <taxon>Suessiales</taxon>
        <taxon>Symbiodiniaceae</taxon>
        <taxon>Symbiodinium</taxon>
    </lineage>
</organism>
<dbReference type="EMBL" id="CAJNJA010015480">
    <property type="protein sequence ID" value="CAE7362478.1"/>
    <property type="molecule type" value="Genomic_DNA"/>
</dbReference>
<accession>A0A812PH11</accession>
<keyword evidence="1" id="KW-0732">Signal</keyword>
<name>A0A812PH11_9DINO</name>
<feature type="signal peptide" evidence="1">
    <location>
        <begin position="1"/>
        <end position="34"/>
    </location>
</feature>
<gene>
    <name evidence="4" type="ORF">SNEC2469_LOCUS9580</name>
</gene>
<feature type="chain" id="PRO_5032431900" description="ShKT domain-containing protein" evidence="1">
    <location>
        <begin position="35"/>
        <end position="496"/>
    </location>
</feature>
<dbReference type="AlphaFoldDB" id="A0A812PH11"/>
<evidence type="ECO:0000313" key="5">
    <source>
        <dbReference type="Proteomes" id="UP000601435"/>
    </source>
</evidence>
<dbReference type="Gene3D" id="3.50.4.10">
    <property type="entry name" value="Hepatocyte Growth Factor"/>
    <property type="match status" value="1"/>
</dbReference>
<reference evidence="4" key="1">
    <citation type="submission" date="2021-02" db="EMBL/GenBank/DDBJ databases">
        <authorList>
            <person name="Dougan E. K."/>
            <person name="Rhodes N."/>
            <person name="Thang M."/>
            <person name="Chan C."/>
        </authorList>
    </citation>
    <scope>NUCLEOTIDE SEQUENCE</scope>
</reference>
<feature type="domain" description="Apple" evidence="2">
    <location>
        <begin position="356"/>
        <end position="397"/>
    </location>
</feature>
<feature type="domain" description="ShKT" evidence="3">
    <location>
        <begin position="40"/>
        <end position="81"/>
    </location>
</feature>
<protein>
    <recommendedName>
        <fullName evidence="6">ShKT domain-containing protein</fullName>
    </recommendedName>
</protein>
<evidence type="ECO:0000256" key="1">
    <source>
        <dbReference type="SAM" id="SignalP"/>
    </source>
</evidence>
<evidence type="ECO:0000259" key="2">
    <source>
        <dbReference type="Pfam" id="PF00024"/>
    </source>
</evidence>
<dbReference type="Proteomes" id="UP000601435">
    <property type="component" value="Unassembled WGS sequence"/>
</dbReference>
<dbReference type="InterPro" id="IPR003582">
    <property type="entry name" value="ShKT_dom"/>
</dbReference>
<evidence type="ECO:0000313" key="4">
    <source>
        <dbReference type="EMBL" id="CAE7362478.1"/>
    </source>
</evidence>
<dbReference type="OrthoDB" id="417068at2759"/>
<dbReference type="Pfam" id="PF00024">
    <property type="entry name" value="PAN_1"/>
    <property type="match status" value="1"/>
</dbReference>
<keyword evidence="5" id="KW-1185">Reference proteome</keyword>
<dbReference type="InterPro" id="IPR003609">
    <property type="entry name" value="Pan_app"/>
</dbReference>
<proteinExistence type="predicted"/>
<evidence type="ECO:0008006" key="6">
    <source>
        <dbReference type="Google" id="ProtNLM"/>
    </source>
</evidence>
<dbReference type="Pfam" id="PF01549">
    <property type="entry name" value="ShK"/>
    <property type="match status" value="1"/>
</dbReference>